<dbReference type="Proteomes" id="UP000275069">
    <property type="component" value="Chromosome"/>
</dbReference>
<dbReference type="Pfam" id="PF00561">
    <property type="entry name" value="Abhydrolase_1"/>
    <property type="match status" value="1"/>
</dbReference>
<dbReference type="Gene3D" id="3.40.50.1820">
    <property type="entry name" value="alpha/beta hydrolase"/>
    <property type="match status" value="1"/>
</dbReference>
<accession>A0A387BJE0</accession>
<evidence type="ECO:0000313" key="3">
    <source>
        <dbReference type="EMBL" id="AYG03943.1"/>
    </source>
</evidence>
<sequence>MPRENPARHPRRPSFPIATPPHPTRSTTVSYTHNTAPTERVTAANGIEFAFRRFGTPSGTPLVFINHYRGNLDTFDPAVTDELAKGRQVILFDNAGVAGSSGEPKNSLEGMAADAEAFLDALGHGQYDLIGFSMGGQVAQQIVVDRPELVRKLVLAGTGPRAGEGMKQMTASTLALFLRTDWEPADELWGPVFFSDSDKGKAAARDYLTRTRERTDRDAPVSAAVAQAHGEAAAGWGAPGQSQEYLTKITQPTLIVNGSNDIVIPTINSYLMFQAIPNARLVLYPDGNHGAHYENNRHFARELQYFLDVE</sequence>
<dbReference type="InterPro" id="IPR029058">
    <property type="entry name" value="AB_hydrolase_fold"/>
</dbReference>
<evidence type="ECO:0000313" key="4">
    <source>
        <dbReference type="Proteomes" id="UP000275069"/>
    </source>
</evidence>
<feature type="region of interest" description="Disordered" evidence="1">
    <location>
        <begin position="1"/>
        <end position="29"/>
    </location>
</feature>
<dbReference type="InterPro" id="IPR050471">
    <property type="entry name" value="AB_hydrolase"/>
</dbReference>
<protein>
    <submittedName>
        <fullName evidence="3">Alpha/beta hydrolase</fullName>
    </submittedName>
</protein>
<dbReference type="KEGG" id="gry:D7I44_10620"/>
<dbReference type="SUPFAM" id="SSF53474">
    <property type="entry name" value="alpha/beta-Hydrolases"/>
    <property type="match status" value="1"/>
</dbReference>
<dbReference type="GO" id="GO:0016787">
    <property type="term" value="F:hydrolase activity"/>
    <property type="evidence" value="ECO:0007669"/>
    <property type="project" value="UniProtKB-KW"/>
</dbReference>
<proteinExistence type="predicted"/>
<organism evidence="3 4">
    <name type="scientific">Gryllotalpicola protaetiae</name>
    <dbReference type="NCBI Taxonomy" id="2419771"/>
    <lineage>
        <taxon>Bacteria</taxon>
        <taxon>Bacillati</taxon>
        <taxon>Actinomycetota</taxon>
        <taxon>Actinomycetes</taxon>
        <taxon>Micrococcales</taxon>
        <taxon>Microbacteriaceae</taxon>
        <taxon>Gryllotalpicola</taxon>
    </lineage>
</organism>
<name>A0A387BJE0_9MICO</name>
<dbReference type="EMBL" id="CP032624">
    <property type="protein sequence ID" value="AYG03943.1"/>
    <property type="molecule type" value="Genomic_DNA"/>
</dbReference>
<feature type="domain" description="AB hydrolase-1" evidence="2">
    <location>
        <begin position="61"/>
        <end position="295"/>
    </location>
</feature>
<dbReference type="PANTHER" id="PTHR43433:SF5">
    <property type="entry name" value="AB HYDROLASE-1 DOMAIN-CONTAINING PROTEIN"/>
    <property type="match status" value="1"/>
</dbReference>
<keyword evidence="4" id="KW-1185">Reference proteome</keyword>
<evidence type="ECO:0000259" key="2">
    <source>
        <dbReference type="Pfam" id="PF00561"/>
    </source>
</evidence>
<dbReference type="OrthoDB" id="7958481at2"/>
<dbReference type="InterPro" id="IPR000073">
    <property type="entry name" value="AB_hydrolase_1"/>
</dbReference>
<dbReference type="PRINTS" id="PR00111">
    <property type="entry name" value="ABHYDROLASE"/>
</dbReference>
<evidence type="ECO:0000256" key="1">
    <source>
        <dbReference type="SAM" id="MobiDB-lite"/>
    </source>
</evidence>
<keyword evidence="3" id="KW-0378">Hydrolase</keyword>
<dbReference type="AlphaFoldDB" id="A0A387BJE0"/>
<reference evidence="3 4" key="1">
    <citation type="submission" date="2018-09" db="EMBL/GenBank/DDBJ databases">
        <title>Genome sequencing of strain 2DFW10M-5.</title>
        <authorList>
            <person name="Heo J."/>
            <person name="Kim S.-J."/>
            <person name="Kwon S.-W."/>
        </authorList>
    </citation>
    <scope>NUCLEOTIDE SEQUENCE [LARGE SCALE GENOMIC DNA]</scope>
    <source>
        <strain evidence="3 4">2DFW10M-5</strain>
    </source>
</reference>
<dbReference type="PANTHER" id="PTHR43433">
    <property type="entry name" value="HYDROLASE, ALPHA/BETA FOLD FAMILY PROTEIN"/>
    <property type="match status" value="1"/>
</dbReference>
<gene>
    <name evidence="3" type="ORF">D7I44_10620</name>
</gene>